<dbReference type="KEGG" id="drc:G0Q07_17455"/>
<dbReference type="RefSeq" id="WP_163348354.1">
    <property type="nucleotide sequence ID" value="NZ_CP048409.1"/>
</dbReference>
<dbReference type="AlphaFoldDB" id="A0A6C0RHS2"/>
<evidence type="ECO:0000313" key="2">
    <source>
        <dbReference type="EMBL" id="QIA09382.1"/>
    </source>
</evidence>
<dbReference type="Pfam" id="PF02579">
    <property type="entry name" value="Nitro_FeMo-Co"/>
    <property type="match status" value="1"/>
</dbReference>
<dbReference type="InterPro" id="IPR036105">
    <property type="entry name" value="DiNase_FeMo-co_biosyn_sf"/>
</dbReference>
<keyword evidence="3" id="KW-1185">Reference proteome</keyword>
<name>A0A6C0RHS2_9BACT</name>
<reference evidence="2 3" key="1">
    <citation type="submission" date="2020-02" db="EMBL/GenBank/DDBJ databases">
        <title>Genome sequencing for Draconibacterium sp. strain M1.</title>
        <authorList>
            <person name="Park S.-J."/>
        </authorList>
    </citation>
    <scope>NUCLEOTIDE SEQUENCE [LARGE SCALE GENOMIC DNA]</scope>
    <source>
        <strain evidence="2 3">M1</strain>
    </source>
</reference>
<proteinExistence type="predicted"/>
<evidence type="ECO:0000259" key="1">
    <source>
        <dbReference type="Pfam" id="PF02579"/>
    </source>
</evidence>
<dbReference type="Proteomes" id="UP000474630">
    <property type="component" value="Chromosome"/>
</dbReference>
<feature type="domain" description="Dinitrogenase iron-molybdenum cofactor biosynthesis" evidence="1">
    <location>
        <begin position="15"/>
        <end position="100"/>
    </location>
</feature>
<evidence type="ECO:0000313" key="3">
    <source>
        <dbReference type="Proteomes" id="UP000474630"/>
    </source>
</evidence>
<dbReference type="SUPFAM" id="SSF53146">
    <property type="entry name" value="Nitrogenase accessory factor-like"/>
    <property type="match status" value="1"/>
</dbReference>
<protein>
    <recommendedName>
        <fullName evidence="1">Dinitrogenase iron-molybdenum cofactor biosynthesis domain-containing protein</fullName>
    </recommendedName>
</protein>
<dbReference type="InterPro" id="IPR003731">
    <property type="entry name" value="Di-Nase_FeMo-co_biosynth"/>
</dbReference>
<accession>A0A6C0RHS2</accession>
<gene>
    <name evidence="2" type="ORF">G0Q07_17455</name>
</gene>
<sequence length="131" mass="14426">MKVMLPIADKKKGNETVARGFHNASYVCIYDSQSKSMDRMPVKAVFSNPGELGKELQQIGVSTVISGYLPPMALRLFARSGLEVFRARGTNVTENINFFIQNQLESFTTQKARETWGCNSSCGSCSSTTCN</sequence>
<organism evidence="2 3">
    <name type="scientific">Draconibacterium halophilum</name>
    <dbReference type="NCBI Taxonomy" id="2706887"/>
    <lineage>
        <taxon>Bacteria</taxon>
        <taxon>Pseudomonadati</taxon>
        <taxon>Bacteroidota</taxon>
        <taxon>Bacteroidia</taxon>
        <taxon>Marinilabiliales</taxon>
        <taxon>Prolixibacteraceae</taxon>
        <taxon>Draconibacterium</taxon>
    </lineage>
</organism>
<dbReference type="Gene3D" id="3.30.420.130">
    <property type="entry name" value="Dinitrogenase iron-molybdenum cofactor biosynthesis domain"/>
    <property type="match status" value="1"/>
</dbReference>
<dbReference type="EMBL" id="CP048409">
    <property type="protein sequence ID" value="QIA09382.1"/>
    <property type="molecule type" value="Genomic_DNA"/>
</dbReference>